<dbReference type="Proteomes" id="UP001501479">
    <property type="component" value="Unassembled WGS sequence"/>
</dbReference>
<dbReference type="RefSeq" id="WP_344965788.1">
    <property type="nucleotide sequence ID" value="NZ_BAABDS010000046.1"/>
</dbReference>
<comment type="caution">
    <text evidence="1">The sequence shown here is derived from an EMBL/GenBank/DDBJ whole genome shotgun (WGS) entry which is preliminary data.</text>
</comment>
<keyword evidence="2" id="KW-1185">Reference proteome</keyword>
<reference evidence="2" key="1">
    <citation type="journal article" date="2019" name="Int. J. Syst. Evol. Microbiol.">
        <title>The Global Catalogue of Microorganisms (GCM) 10K type strain sequencing project: providing services to taxonomists for standard genome sequencing and annotation.</title>
        <authorList>
            <consortium name="The Broad Institute Genomics Platform"/>
            <consortium name="The Broad Institute Genome Sequencing Center for Infectious Disease"/>
            <person name="Wu L."/>
            <person name="Ma J."/>
        </authorList>
    </citation>
    <scope>NUCLEOTIDE SEQUENCE [LARGE SCALE GENOMIC DNA]</scope>
    <source>
        <strain evidence="2">JCM 17329</strain>
    </source>
</reference>
<organism evidence="1 2">
    <name type="scientific">Oceanisphaera sediminis</name>
    <dbReference type="NCBI Taxonomy" id="981381"/>
    <lineage>
        <taxon>Bacteria</taxon>
        <taxon>Pseudomonadati</taxon>
        <taxon>Pseudomonadota</taxon>
        <taxon>Gammaproteobacteria</taxon>
        <taxon>Aeromonadales</taxon>
        <taxon>Aeromonadaceae</taxon>
        <taxon>Oceanisphaera</taxon>
    </lineage>
</organism>
<proteinExistence type="predicted"/>
<dbReference type="EMBL" id="BAABDS010000046">
    <property type="protein sequence ID" value="GAA3721228.1"/>
    <property type="molecule type" value="Genomic_DNA"/>
</dbReference>
<name>A0ABP7EMM1_9GAMM</name>
<accession>A0ABP7EMM1</accession>
<evidence type="ECO:0000313" key="1">
    <source>
        <dbReference type="EMBL" id="GAA3721228.1"/>
    </source>
</evidence>
<protein>
    <submittedName>
        <fullName evidence="1">Uncharacterized protein</fullName>
    </submittedName>
</protein>
<gene>
    <name evidence="1" type="ORF">GCM10022421_32220</name>
</gene>
<evidence type="ECO:0000313" key="2">
    <source>
        <dbReference type="Proteomes" id="UP001501479"/>
    </source>
</evidence>
<sequence length="89" mass="9767">MTLGPRQNWKVKKAKIALMAKQTPQQLALRRSREMAVSLRRAMKAGLVPSLSELLAMAEAQESKELRGSVSHEALKLALEARNKSKGAA</sequence>